<evidence type="ECO:0000256" key="4">
    <source>
        <dbReference type="ARBA" id="ARBA00023052"/>
    </source>
</evidence>
<sequence length="560" mass="62893">MTSDKKTISLLADIFVKKGLREIVLSPGSRNAPIIISFAQHTDIKAVSVVDERSAAFFALGMAQQKQRAVAIACTSGSAVLNYSSAIAEAYYQKIPLLILTADRPPHLIDVGDGQTIRQENVFANFIRESYSLPLEVTSEAEKEKAILLINEAIDQTRFPEPGPVHINIPFDEPLYGLTELPEAGKVLDTSEKQPTVDESTRQKFLQHWHKSRKTLILAGQGEPSKKLNLILQHLSEFQQVAVMTETTSNLHLPAFMDEIDNLITEISEKEIADFQPELLVTFGTAVVSKKIKKLLRKYPAKNHWHISPSGERRDTYFCLTGVITMEAAEFLTMEKDNLSVVPGTYRQFWQRHKAMVLQKSKAFLAKTGWCDLKMYEILFHEIPDNTLLHLGNSTPVRYAQLFGSLPKFHYRSNRGVSGIDGQVSTAAGAAFAAKEKINTIITGDLGFFYDSNALMNQNLTPNLKIIVINNGGGDIFRFIQGPDTSAQREKFFAATHHWKVELIAKAFDIRYFKAENETGLKSCLPEFYSENKRPALLEIFTTEVENAQVLKDYFLFLAK</sequence>
<gene>
    <name evidence="8" type="ORF">MNBD_BACTEROID07-741</name>
</gene>
<dbReference type="CDD" id="cd07037">
    <property type="entry name" value="TPP_PYR_MenD"/>
    <property type="match status" value="1"/>
</dbReference>
<keyword evidence="2" id="KW-0479">Metal-binding</keyword>
<dbReference type="GO" id="GO:0046872">
    <property type="term" value="F:metal ion binding"/>
    <property type="evidence" value="ECO:0007669"/>
    <property type="project" value="UniProtKB-KW"/>
</dbReference>
<dbReference type="PANTHER" id="PTHR42916">
    <property type="entry name" value="2-SUCCINYL-5-ENOLPYRUVYL-6-HYDROXY-3-CYCLOHEXENE-1-CARBOXYLATE SYNTHASE"/>
    <property type="match status" value="1"/>
</dbReference>
<dbReference type="Pfam" id="PF02775">
    <property type="entry name" value="TPP_enzyme_C"/>
    <property type="match status" value="1"/>
</dbReference>
<dbReference type="HAMAP" id="MF_01659">
    <property type="entry name" value="MenD"/>
    <property type="match status" value="1"/>
</dbReference>
<keyword evidence="5" id="KW-0464">Manganese</keyword>
<dbReference type="InterPro" id="IPR004433">
    <property type="entry name" value="MenaQ_synth_MenD"/>
</dbReference>
<evidence type="ECO:0000259" key="6">
    <source>
        <dbReference type="Pfam" id="PF02775"/>
    </source>
</evidence>
<name>A0A3B0U8Z1_9ZZZZ</name>
<dbReference type="Pfam" id="PF02776">
    <property type="entry name" value="TPP_enzyme_N"/>
    <property type="match status" value="1"/>
</dbReference>
<dbReference type="EC" id="2.2.1.9" evidence="8"/>
<accession>A0A3B0U8Z1</accession>
<dbReference type="CDD" id="cd02009">
    <property type="entry name" value="TPP_SHCHC_synthase"/>
    <property type="match status" value="1"/>
</dbReference>
<evidence type="ECO:0000259" key="7">
    <source>
        <dbReference type="Pfam" id="PF02776"/>
    </source>
</evidence>
<dbReference type="PIRSF" id="PIRSF004983">
    <property type="entry name" value="MenD"/>
    <property type="match status" value="1"/>
</dbReference>
<dbReference type="GO" id="GO:0009234">
    <property type="term" value="P:menaquinone biosynthetic process"/>
    <property type="evidence" value="ECO:0007669"/>
    <property type="project" value="InterPro"/>
</dbReference>
<dbReference type="InterPro" id="IPR029061">
    <property type="entry name" value="THDP-binding"/>
</dbReference>
<dbReference type="InterPro" id="IPR011766">
    <property type="entry name" value="TPP_enzyme_TPP-bd"/>
</dbReference>
<evidence type="ECO:0000256" key="1">
    <source>
        <dbReference type="ARBA" id="ARBA00022679"/>
    </source>
</evidence>
<dbReference type="GO" id="GO:0030976">
    <property type="term" value="F:thiamine pyrophosphate binding"/>
    <property type="evidence" value="ECO:0007669"/>
    <property type="project" value="InterPro"/>
</dbReference>
<organism evidence="8">
    <name type="scientific">hydrothermal vent metagenome</name>
    <dbReference type="NCBI Taxonomy" id="652676"/>
    <lineage>
        <taxon>unclassified sequences</taxon>
        <taxon>metagenomes</taxon>
        <taxon>ecological metagenomes</taxon>
    </lineage>
</organism>
<evidence type="ECO:0000313" key="8">
    <source>
        <dbReference type="EMBL" id="VAW27415.1"/>
    </source>
</evidence>
<dbReference type="SUPFAM" id="SSF52518">
    <property type="entry name" value="Thiamin diphosphate-binding fold (THDP-binding)"/>
    <property type="match status" value="2"/>
</dbReference>
<evidence type="ECO:0000256" key="3">
    <source>
        <dbReference type="ARBA" id="ARBA00022842"/>
    </source>
</evidence>
<reference evidence="8" key="1">
    <citation type="submission" date="2018-06" db="EMBL/GenBank/DDBJ databases">
        <authorList>
            <person name="Zhirakovskaya E."/>
        </authorList>
    </citation>
    <scope>NUCLEOTIDE SEQUENCE</scope>
</reference>
<protein>
    <submittedName>
        <fullName evidence="8">2-succinyl-5-enolpyruvyl-6-hydroxy-3-cyclohexene-1-carboxylic-acid synthase</fullName>
        <ecNumber evidence="8">2.2.1.9</ecNumber>
    </submittedName>
</protein>
<evidence type="ECO:0000256" key="5">
    <source>
        <dbReference type="ARBA" id="ARBA00023211"/>
    </source>
</evidence>
<keyword evidence="4" id="KW-0786">Thiamine pyrophosphate</keyword>
<proteinExistence type="inferred from homology"/>
<dbReference type="GO" id="GO:0070204">
    <property type="term" value="F:2-succinyl-5-enolpyruvyl-6-hydroxy-3-cyclohexene-1-carboxylic-acid synthase activity"/>
    <property type="evidence" value="ECO:0007669"/>
    <property type="project" value="UniProtKB-EC"/>
</dbReference>
<keyword evidence="1 8" id="KW-0808">Transferase</keyword>
<dbReference type="PANTHER" id="PTHR42916:SF1">
    <property type="entry name" value="PROTEIN PHYLLO, CHLOROPLASTIC"/>
    <property type="match status" value="1"/>
</dbReference>
<dbReference type="AlphaFoldDB" id="A0A3B0U8Z1"/>
<dbReference type="NCBIfam" id="TIGR00173">
    <property type="entry name" value="menD"/>
    <property type="match status" value="1"/>
</dbReference>
<feature type="domain" description="Thiamine pyrophosphate enzyme N-terminal TPP-binding" evidence="7">
    <location>
        <begin position="9"/>
        <end position="112"/>
    </location>
</feature>
<dbReference type="EMBL" id="UOET01000107">
    <property type="protein sequence ID" value="VAW27415.1"/>
    <property type="molecule type" value="Genomic_DNA"/>
</dbReference>
<evidence type="ECO:0000256" key="2">
    <source>
        <dbReference type="ARBA" id="ARBA00022723"/>
    </source>
</evidence>
<dbReference type="Gene3D" id="3.40.50.1220">
    <property type="entry name" value="TPP-binding domain"/>
    <property type="match status" value="1"/>
</dbReference>
<keyword evidence="3" id="KW-0460">Magnesium</keyword>
<dbReference type="InterPro" id="IPR012001">
    <property type="entry name" value="Thiamin_PyroP_enz_TPP-bd_dom"/>
</dbReference>
<dbReference type="Gene3D" id="3.40.50.970">
    <property type="match status" value="2"/>
</dbReference>
<feature type="domain" description="Thiamine pyrophosphate enzyme TPP-binding" evidence="6">
    <location>
        <begin position="399"/>
        <end position="540"/>
    </location>
</feature>